<evidence type="ECO:0000313" key="3">
    <source>
        <dbReference type="EMBL" id="KAJ9130764.1"/>
    </source>
</evidence>
<dbReference type="Proteomes" id="UP001174694">
    <property type="component" value="Unassembled WGS sequence"/>
</dbReference>
<dbReference type="InterPro" id="IPR049237">
    <property type="entry name" value="DUF2264_C"/>
</dbReference>
<dbReference type="AlphaFoldDB" id="A0AA38R2I6"/>
<feature type="domain" description="DUF2264" evidence="2">
    <location>
        <begin position="413"/>
        <end position="698"/>
    </location>
</feature>
<evidence type="ECO:0000313" key="4">
    <source>
        <dbReference type="Proteomes" id="UP001174694"/>
    </source>
</evidence>
<dbReference type="InterPro" id="IPR016624">
    <property type="entry name" value="UCP014753"/>
</dbReference>
<organism evidence="3 4">
    <name type="scientific">Pleurostoma richardsiae</name>
    <dbReference type="NCBI Taxonomy" id="41990"/>
    <lineage>
        <taxon>Eukaryota</taxon>
        <taxon>Fungi</taxon>
        <taxon>Dikarya</taxon>
        <taxon>Ascomycota</taxon>
        <taxon>Pezizomycotina</taxon>
        <taxon>Sordariomycetes</taxon>
        <taxon>Sordariomycetidae</taxon>
        <taxon>Calosphaeriales</taxon>
        <taxon>Pleurostomataceae</taxon>
        <taxon>Pleurostoma</taxon>
    </lineage>
</organism>
<dbReference type="PANTHER" id="PTHR35339:SF2">
    <property type="entry name" value="DUF2264 DOMAIN-CONTAINING PROTEIN-RELATED"/>
    <property type="match status" value="1"/>
</dbReference>
<evidence type="ECO:0000259" key="2">
    <source>
        <dbReference type="Pfam" id="PF20938"/>
    </source>
</evidence>
<evidence type="ECO:0000259" key="1">
    <source>
        <dbReference type="Pfam" id="PF10022"/>
    </source>
</evidence>
<gene>
    <name evidence="3" type="ORF">NKR23_g12039</name>
</gene>
<dbReference type="PANTHER" id="PTHR35339">
    <property type="entry name" value="LINALOOL DEHYDRATASE_ISOMERASE DOMAIN-CONTAINING PROTEIN"/>
    <property type="match status" value="1"/>
</dbReference>
<dbReference type="Pfam" id="PF10022">
    <property type="entry name" value="DUF2264"/>
    <property type="match status" value="1"/>
</dbReference>
<sequence>MPPLKGFSDNTFRTREDVVTAATTLLRPLLQYFSPHCARIHLPVATAAHFDESAAQLEGFARPLWAVGALLSSLPKAGAGTEQEEEVRKLVQPWVTGMATGTDPDHPEFWGAVGNGDQRMVEAEILSFGLLSSPDAFFHSQDERVRRNITAWLRGMNGKPMPLNNWRWFRVFANLALIRVCGDSLEELRGEIMADLKVLDAFYIGDGWSGDGPWQTEEQAKDEALSYEKTGRRDAIGVGRQVDYYSGSFAIQFSQLLFCKFGDIIDPARVKRYQEQARAFGASFWRYFDAEGAAIPFGRSLTYRFACGGFFAALAVAKVPDMPAPLSTPGSVKGFLLRHLRWWAAHSKDIFFPDGTLNIGWLYPNMYMCEDYNSPQSVYWCLKTLIAVSLTQADEFWTAEEEPYPSFDRPVLVPTPKQILCNHPAGNHHFFLSPAQFVAWPMKASQAKYCKFAYSSSFPFSVPTGPLIQQLAPDNTLALSRDGAETWVVKWKCDEVDFSTVKLATPGGVEEVMAATVRWYPWGDRAVQVETTLLPPTDSWPDWHVRIHKIKILSPIRTLHAIEGGFAGPGRRKADGTALPVVEKLENKNTIGSSEGTFQSDSEVLILSYAGASGIAIDPPPRQGITASCSPLKPDSNTSLAYQRSLIPVAAHDVVGGLEAGSEIILVTKVFAISTTANGGRKVEPDSIATRWAKRPEIEFGSPAKESRVKPHIIFPQ</sequence>
<reference evidence="3" key="1">
    <citation type="submission" date="2022-07" db="EMBL/GenBank/DDBJ databases">
        <title>Fungi with potential for degradation of polypropylene.</title>
        <authorList>
            <person name="Gostincar C."/>
        </authorList>
    </citation>
    <scope>NUCLEOTIDE SEQUENCE</scope>
    <source>
        <strain evidence="3">EXF-13308</strain>
    </source>
</reference>
<accession>A0AA38R2I6</accession>
<dbReference type="InterPro" id="IPR049349">
    <property type="entry name" value="DUF2264_N"/>
</dbReference>
<dbReference type="Pfam" id="PF20938">
    <property type="entry name" value="DUF2264_C"/>
    <property type="match status" value="1"/>
</dbReference>
<comment type="caution">
    <text evidence="3">The sequence shown here is derived from an EMBL/GenBank/DDBJ whole genome shotgun (WGS) entry which is preliminary data.</text>
</comment>
<keyword evidence="3" id="KW-0378">Hydrolase</keyword>
<feature type="domain" description="DUF2264" evidence="1">
    <location>
        <begin position="14"/>
        <end position="404"/>
    </location>
</feature>
<proteinExistence type="predicted"/>
<dbReference type="EMBL" id="JANBVO010000079">
    <property type="protein sequence ID" value="KAJ9130764.1"/>
    <property type="molecule type" value="Genomic_DNA"/>
</dbReference>
<name>A0AA38R2I6_9PEZI</name>
<keyword evidence="4" id="KW-1185">Reference proteome</keyword>
<dbReference type="GO" id="GO:0016787">
    <property type="term" value="F:hydrolase activity"/>
    <property type="evidence" value="ECO:0007669"/>
    <property type="project" value="UniProtKB-KW"/>
</dbReference>
<protein>
    <submittedName>
        <fullName evidence="3">Streptothricin hydrolase</fullName>
    </submittedName>
</protein>
<dbReference type="PIRSF" id="PIRSF014753">
    <property type="entry name" value="UCP014753"/>
    <property type="match status" value="1"/>
</dbReference>